<dbReference type="Gene3D" id="3.10.580.10">
    <property type="entry name" value="CBS-domain"/>
    <property type="match status" value="1"/>
</dbReference>
<dbReference type="InterPro" id="IPR046342">
    <property type="entry name" value="CBS_dom_sf"/>
</dbReference>
<dbReference type="CDD" id="cd04623">
    <property type="entry name" value="CBS_pair_bac_euk"/>
    <property type="match status" value="1"/>
</dbReference>
<dbReference type="Pfam" id="PF00571">
    <property type="entry name" value="CBS"/>
    <property type="match status" value="2"/>
</dbReference>
<evidence type="ECO:0000256" key="1">
    <source>
        <dbReference type="ARBA" id="ARBA00023122"/>
    </source>
</evidence>
<feature type="domain" description="CBS" evidence="3">
    <location>
        <begin position="10"/>
        <end position="68"/>
    </location>
</feature>
<keyword evidence="7" id="KW-1185">Reference proteome</keyword>
<proteinExistence type="predicted"/>
<evidence type="ECO:0000259" key="3">
    <source>
        <dbReference type="PROSITE" id="PS51371"/>
    </source>
</evidence>
<dbReference type="PANTHER" id="PTHR43080">
    <property type="entry name" value="CBS DOMAIN-CONTAINING PROTEIN CBSX3, MITOCHONDRIAL"/>
    <property type="match status" value="1"/>
</dbReference>
<gene>
    <name evidence="4" type="ORF">TUM18999_60660</name>
    <name evidence="5" type="ORF">TUM20286_22300</name>
</gene>
<evidence type="ECO:0000313" key="7">
    <source>
        <dbReference type="Proteomes" id="UP001054892"/>
    </source>
</evidence>
<dbReference type="AlphaFoldDB" id="A0A6J4EE99"/>
<sequence length="146" mass="16181">MKTVAQMLHAKPLQQVHTVTAEVPMLDALRLLAEHNIGALPVVEDGRLVGIVSERDYARRGVLQGRSSVVTPVREFMTEAVLTVNGRQSIRECMALMTDRHLRHLPVVEDGQLVGLLSIGDLVKEAIAEQDALIQHLEQYIRGEMA</sequence>
<evidence type="ECO:0000256" key="2">
    <source>
        <dbReference type="PROSITE-ProRule" id="PRU00703"/>
    </source>
</evidence>
<evidence type="ECO:0000313" key="5">
    <source>
        <dbReference type="EMBL" id="GJN52478.1"/>
    </source>
</evidence>
<dbReference type="PROSITE" id="PS51371">
    <property type="entry name" value="CBS"/>
    <property type="match status" value="2"/>
</dbReference>
<keyword evidence="4" id="KW-0418">Kinase</keyword>
<dbReference type="EMBL" id="AP023189">
    <property type="protein sequence ID" value="BCG27875.1"/>
    <property type="molecule type" value="Genomic_DNA"/>
</dbReference>
<dbReference type="KEGG" id="ptw:TUM18999_60660"/>
<dbReference type="InterPro" id="IPR044725">
    <property type="entry name" value="CBSX3_CBS_dom"/>
</dbReference>
<feature type="domain" description="CBS" evidence="3">
    <location>
        <begin position="77"/>
        <end position="133"/>
    </location>
</feature>
<dbReference type="PANTHER" id="PTHR43080:SF2">
    <property type="entry name" value="CBS DOMAIN-CONTAINING PROTEIN"/>
    <property type="match status" value="1"/>
</dbReference>
<evidence type="ECO:0000313" key="6">
    <source>
        <dbReference type="Proteomes" id="UP000509383"/>
    </source>
</evidence>
<dbReference type="GO" id="GO:0016301">
    <property type="term" value="F:kinase activity"/>
    <property type="evidence" value="ECO:0007669"/>
    <property type="project" value="UniProtKB-KW"/>
</dbReference>
<dbReference type="InterPro" id="IPR051257">
    <property type="entry name" value="Diverse_CBS-Domain"/>
</dbReference>
<keyword evidence="4" id="KW-0808">Transferase</keyword>
<name>A0A6J4EE99_9PSED</name>
<dbReference type="RefSeq" id="WP_173178175.1">
    <property type="nucleotide sequence ID" value="NZ_AP023189.1"/>
</dbReference>
<dbReference type="SMART" id="SM00116">
    <property type="entry name" value="CBS"/>
    <property type="match status" value="2"/>
</dbReference>
<organism evidence="4 6">
    <name type="scientific">Pseudomonas tohonis</name>
    <dbReference type="NCBI Taxonomy" id="2725477"/>
    <lineage>
        <taxon>Bacteria</taxon>
        <taxon>Pseudomonadati</taxon>
        <taxon>Pseudomonadota</taxon>
        <taxon>Gammaproteobacteria</taxon>
        <taxon>Pseudomonadales</taxon>
        <taxon>Pseudomonadaceae</taxon>
        <taxon>Pseudomonas</taxon>
    </lineage>
</organism>
<keyword evidence="1 2" id="KW-0129">CBS domain</keyword>
<protein>
    <submittedName>
        <fullName evidence="4">Histidine kinase</fullName>
    </submittedName>
</protein>
<dbReference type="InterPro" id="IPR000644">
    <property type="entry name" value="CBS_dom"/>
</dbReference>
<dbReference type="EMBL" id="BQKM01000004">
    <property type="protein sequence ID" value="GJN52478.1"/>
    <property type="molecule type" value="Genomic_DNA"/>
</dbReference>
<evidence type="ECO:0000313" key="4">
    <source>
        <dbReference type="EMBL" id="BCG27875.1"/>
    </source>
</evidence>
<accession>A0A6J4EE99</accession>
<dbReference type="Proteomes" id="UP000509383">
    <property type="component" value="Chromosome"/>
</dbReference>
<dbReference type="Proteomes" id="UP001054892">
    <property type="component" value="Unassembled WGS sequence"/>
</dbReference>
<reference evidence="4 6" key="1">
    <citation type="submission" date="2020-05" db="EMBL/GenBank/DDBJ databases">
        <title>Characterization of novel class B3 metallo-beta-lactamase from novel Pseudomonas species.</title>
        <authorList>
            <person name="Yamada K."/>
            <person name="Aoki K."/>
            <person name="Ishii Y."/>
        </authorList>
    </citation>
    <scope>NUCLEOTIDE SEQUENCE [LARGE SCALE GENOMIC DNA]</scope>
    <source>
        <strain evidence="4 6">TUM18999</strain>
        <strain evidence="5 7">TUM20286</strain>
    </source>
</reference>
<dbReference type="SUPFAM" id="SSF54631">
    <property type="entry name" value="CBS-domain pair"/>
    <property type="match status" value="1"/>
</dbReference>